<organism evidence="2 3">
    <name type="scientific">Psychrobacter halodurans</name>
    <dbReference type="NCBI Taxonomy" id="2818439"/>
    <lineage>
        <taxon>Bacteria</taxon>
        <taxon>Pseudomonadati</taxon>
        <taxon>Pseudomonadota</taxon>
        <taxon>Gammaproteobacteria</taxon>
        <taxon>Moraxellales</taxon>
        <taxon>Moraxellaceae</taxon>
        <taxon>Psychrobacter</taxon>
    </lineage>
</organism>
<evidence type="ECO:0000313" key="2">
    <source>
        <dbReference type="EMBL" id="MBO1517424.1"/>
    </source>
</evidence>
<name>A0AAW4IW64_9GAMM</name>
<evidence type="ECO:0000256" key="1">
    <source>
        <dbReference type="SAM" id="MobiDB-lite"/>
    </source>
</evidence>
<protein>
    <submittedName>
        <fullName evidence="2">Uncharacterized protein</fullName>
    </submittedName>
</protein>
<comment type="caution">
    <text evidence="2">The sequence shown here is derived from an EMBL/GenBank/DDBJ whole genome shotgun (WGS) entry which is preliminary data.</text>
</comment>
<evidence type="ECO:0000313" key="3">
    <source>
        <dbReference type="Proteomes" id="UP000664161"/>
    </source>
</evidence>
<dbReference type="Proteomes" id="UP000664161">
    <property type="component" value="Unassembled WGS sequence"/>
</dbReference>
<gene>
    <name evidence="2" type="ORF">J3491_08765</name>
</gene>
<accession>A0AAW4IW64</accession>
<dbReference type="RefSeq" id="WP_207969892.1">
    <property type="nucleotide sequence ID" value="NZ_JAGBKN010000018.1"/>
</dbReference>
<dbReference type="EMBL" id="JAGBKN010000018">
    <property type="protein sequence ID" value="MBO1517424.1"/>
    <property type="molecule type" value="Genomic_DNA"/>
</dbReference>
<reference evidence="2 3" key="1">
    <citation type="submission" date="2021-03" db="EMBL/GenBank/DDBJ databases">
        <authorList>
            <person name="Shang D.-D."/>
            <person name="Du Z.-J."/>
            <person name="Chen G.-J."/>
        </authorList>
    </citation>
    <scope>NUCLEOTIDE SEQUENCE [LARGE SCALE GENOMIC DNA]</scope>
    <source>
        <strain evidence="2 3">F2608</strain>
    </source>
</reference>
<sequence length="223" mass="24227">MWNNNLQTLLVGTIMATALSLSGCDSNKNDPETSDAATDSSAQTVTEPQTQDNAASDSDLDGAVAEQGTPVKYDVSAWSNEKVEPLKVTELDGIKTTFGKVLSTDENSLDYASNPASKYRFMKTDAPYLDIIDSEKYLELGWYYANPTDSDTEKEHSQNHAKKAYKLARQLMGDDGGKVIADMLAGQVVKNKVIGGQKVELAKCEFYSCMLIINKSAAQTDDG</sequence>
<keyword evidence="3" id="KW-1185">Reference proteome</keyword>
<proteinExistence type="predicted"/>
<feature type="compositionally biased region" description="Polar residues" evidence="1">
    <location>
        <begin position="35"/>
        <end position="56"/>
    </location>
</feature>
<dbReference type="AlphaFoldDB" id="A0AAW4IW64"/>
<feature type="region of interest" description="Disordered" evidence="1">
    <location>
        <begin position="25"/>
        <end position="60"/>
    </location>
</feature>